<dbReference type="InterPro" id="IPR031330">
    <property type="entry name" value="Gly_Hdrlase_35_cat"/>
</dbReference>
<proteinExistence type="inferred from homology"/>
<keyword evidence="3" id="KW-0326">Glycosidase</keyword>
<dbReference type="InterPro" id="IPR026283">
    <property type="entry name" value="B-gal_1-like"/>
</dbReference>
<evidence type="ECO:0000259" key="5">
    <source>
        <dbReference type="Pfam" id="PF21317"/>
    </source>
</evidence>
<dbReference type="PIRSF" id="PIRSF006336">
    <property type="entry name" value="B-gal"/>
    <property type="match status" value="1"/>
</dbReference>
<dbReference type="InterPro" id="IPR008979">
    <property type="entry name" value="Galactose-bd-like_sf"/>
</dbReference>
<accession>A0A7R9KFP8</accession>
<reference evidence="7" key="1">
    <citation type="submission" date="2020-11" db="EMBL/GenBank/DDBJ databases">
        <authorList>
            <person name="Tran Van P."/>
        </authorList>
    </citation>
    <scope>NUCLEOTIDE SEQUENCE</scope>
</reference>
<feature type="domain" description="Beta-galactosidase 1-like first all-beta" evidence="5">
    <location>
        <begin position="310"/>
        <end position="417"/>
    </location>
</feature>
<keyword evidence="2" id="KW-0378">Hydrolase</keyword>
<dbReference type="PRINTS" id="PR00742">
    <property type="entry name" value="GLHYDRLASE35"/>
</dbReference>
<dbReference type="Pfam" id="PF21467">
    <property type="entry name" value="BetaGal_gal-bd"/>
    <property type="match status" value="1"/>
</dbReference>
<dbReference type="Gene3D" id="2.60.120.260">
    <property type="entry name" value="Galactose-binding domain-like"/>
    <property type="match status" value="2"/>
</dbReference>
<evidence type="ECO:0000259" key="6">
    <source>
        <dbReference type="Pfam" id="PF21467"/>
    </source>
</evidence>
<keyword evidence="8" id="KW-1185">Reference proteome</keyword>
<name>A0A7R9KFP8_9ACAR</name>
<evidence type="ECO:0000256" key="1">
    <source>
        <dbReference type="ARBA" id="ARBA00009809"/>
    </source>
</evidence>
<evidence type="ECO:0000313" key="8">
    <source>
        <dbReference type="Proteomes" id="UP000759131"/>
    </source>
</evidence>
<evidence type="ECO:0000259" key="4">
    <source>
        <dbReference type="Pfam" id="PF01301"/>
    </source>
</evidence>
<dbReference type="OrthoDB" id="1657402at2759"/>
<dbReference type="SUPFAM" id="SSF49785">
    <property type="entry name" value="Galactose-binding domain-like"/>
    <property type="match status" value="1"/>
</dbReference>
<organism evidence="7">
    <name type="scientific">Medioppia subpectinata</name>
    <dbReference type="NCBI Taxonomy" id="1979941"/>
    <lineage>
        <taxon>Eukaryota</taxon>
        <taxon>Metazoa</taxon>
        <taxon>Ecdysozoa</taxon>
        <taxon>Arthropoda</taxon>
        <taxon>Chelicerata</taxon>
        <taxon>Arachnida</taxon>
        <taxon>Acari</taxon>
        <taxon>Acariformes</taxon>
        <taxon>Sarcoptiformes</taxon>
        <taxon>Oribatida</taxon>
        <taxon>Brachypylina</taxon>
        <taxon>Oppioidea</taxon>
        <taxon>Oppiidae</taxon>
        <taxon>Medioppia</taxon>
    </lineage>
</organism>
<dbReference type="Proteomes" id="UP000759131">
    <property type="component" value="Unassembled WGS sequence"/>
</dbReference>
<dbReference type="PROSITE" id="PS01182">
    <property type="entry name" value="GLYCOSYL_HYDROL_F35"/>
    <property type="match status" value="1"/>
</dbReference>
<evidence type="ECO:0000256" key="3">
    <source>
        <dbReference type="ARBA" id="ARBA00023295"/>
    </source>
</evidence>
<gene>
    <name evidence="7" type="ORF">OSB1V03_LOCUS2549</name>
</gene>
<evidence type="ECO:0008006" key="9">
    <source>
        <dbReference type="Google" id="ProtNLM"/>
    </source>
</evidence>
<dbReference type="AlphaFoldDB" id="A0A7R9KFP8"/>
<dbReference type="EMBL" id="OC855491">
    <property type="protein sequence ID" value="CAD7622080.1"/>
    <property type="molecule type" value="Genomic_DNA"/>
</dbReference>
<feature type="domain" description="Glycoside hydrolase 35 catalytic" evidence="4">
    <location>
        <begin position="35"/>
        <end position="223"/>
    </location>
</feature>
<dbReference type="Pfam" id="PF01301">
    <property type="entry name" value="Glyco_hydro_35"/>
    <property type="match status" value="1"/>
</dbReference>
<evidence type="ECO:0000313" key="7">
    <source>
        <dbReference type="EMBL" id="CAD7622080.1"/>
    </source>
</evidence>
<dbReference type="EMBL" id="CAJPIZ010000916">
    <property type="protein sequence ID" value="CAG2102510.1"/>
    <property type="molecule type" value="Genomic_DNA"/>
</dbReference>
<feature type="domain" description="Beta-galactosidase galactose-binding" evidence="6">
    <location>
        <begin position="441"/>
        <end position="501"/>
    </location>
</feature>
<dbReference type="InterPro" id="IPR001944">
    <property type="entry name" value="Glycoside_Hdrlase_35"/>
</dbReference>
<dbReference type="SUPFAM" id="SSF51445">
    <property type="entry name" value="(Trans)glycosidases"/>
    <property type="match status" value="1"/>
</dbReference>
<sequence length="524" mass="58737">MNGHSSSSSVATLPTNYEYYTSGGVSSGLRADSESFTLNGKQITLFSGSLHYFRLPREYWADRLTKFRAAGLNTVQTYSPWNLHEPYPGQFDFESGYLNLRAFLEACKQADLFVVYRPGPYICAEWEMGGFPAWFLRDPNLRLRSNYKPYMEAVGRYFTKVLALIDEYQFTKGGPIIALQYENEFGGIHNDGDREYFTFMKNLIDSTGFKELLINCDPGNNAINAMPNLQKGDYDGKYWKTKELIEQFITERGLPKLAAPAVPAPPKSHAYGRVDVKDYIPFDQLLSQLKPIITDKPQHMELLDLGNSYGQHYGFINYRLANLTKFKHLKLKGGASDRGVVLIDGKQVGIVTNGNDYDLEVDPSQFANTSAHTLDIIVENTGRPNGGGVMNSARRGLNGDVTIDGKIGLKYQTYPLELKEKFIQQIHTLKGQPFVAGVDSPALYRMELSVKDSPVDTFLRLDGWTKGQVFVNGFNVGRHYSSVGPQRTLYIPAPLLKTGLNQIDVFELHSATNSVVFTDKPDLG</sequence>
<dbReference type="GO" id="GO:0005975">
    <property type="term" value="P:carbohydrate metabolic process"/>
    <property type="evidence" value="ECO:0007669"/>
    <property type="project" value="InterPro"/>
</dbReference>
<comment type="similarity">
    <text evidence="1">Belongs to the glycosyl hydrolase 35 family.</text>
</comment>
<dbReference type="InterPro" id="IPR017853">
    <property type="entry name" value="GH"/>
</dbReference>
<dbReference type="Pfam" id="PF21317">
    <property type="entry name" value="BetaGal_ABD_1"/>
    <property type="match status" value="1"/>
</dbReference>
<dbReference type="Gene3D" id="3.20.20.80">
    <property type="entry name" value="Glycosidases"/>
    <property type="match status" value="1"/>
</dbReference>
<dbReference type="PANTHER" id="PTHR23421">
    <property type="entry name" value="BETA-GALACTOSIDASE RELATED"/>
    <property type="match status" value="1"/>
</dbReference>
<protein>
    <recommendedName>
        <fullName evidence="9">Beta-galactosidase</fullName>
    </recommendedName>
</protein>
<evidence type="ECO:0000256" key="2">
    <source>
        <dbReference type="ARBA" id="ARBA00022801"/>
    </source>
</evidence>
<dbReference type="GO" id="GO:0004565">
    <property type="term" value="F:beta-galactosidase activity"/>
    <property type="evidence" value="ECO:0007669"/>
    <property type="project" value="InterPro"/>
</dbReference>
<dbReference type="InterPro" id="IPR019801">
    <property type="entry name" value="Glyco_hydro_35_CS"/>
</dbReference>
<dbReference type="InterPro" id="IPR048913">
    <property type="entry name" value="BetaGal_gal-bd"/>
</dbReference>
<dbReference type="InterPro" id="IPR048912">
    <property type="entry name" value="BetaGal1-like_ABD1"/>
</dbReference>